<sequence length="342" mass="38639">MSFDVEKLIILVQEQPELWDKRSESYCDRKKRGSAWEAVAQRLVPDQWSTSTSAEKSKLLVGIQTRWRSCRDQFRREFLPKRDNANTSKKRPYLYLNQLMFLKDIMEPGTTCDSLGEAVEMQQSAEVEEAGPDIPPSSRAAPLQSSSSRGRKRKLLASEENLEDMAHQKFLESLIPHLWKVPDQLQISTQTALMNVLAIPPNNPSELFRAIDHFRLHGKVVAPSPTQPSAVKRPPRSPISPLTVLKTEDYGPGPCKVAPLALNVYSGHPNGPNGDHQTQEHGQHISQQQLQRIRDHLRLRQQQHLLKARTLSLPQERRPQMTPANPMPSMVSSPGFFGMGNA</sequence>
<feature type="region of interest" description="Disordered" evidence="1">
    <location>
        <begin position="222"/>
        <end position="245"/>
    </location>
</feature>
<protein>
    <recommendedName>
        <fullName evidence="2">MADF domain-containing protein</fullName>
    </recommendedName>
</protein>
<comment type="caution">
    <text evidence="3">The sequence shown here is derived from an EMBL/GenBank/DDBJ whole genome shotgun (WGS) entry which is preliminary data.</text>
</comment>
<feature type="domain" description="MADF" evidence="2">
    <location>
        <begin position="7"/>
        <end position="107"/>
    </location>
</feature>
<dbReference type="SMART" id="SM00595">
    <property type="entry name" value="MADF"/>
    <property type="match status" value="1"/>
</dbReference>
<feature type="compositionally biased region" description="Low complexity" evidence="1">
    <location>
        <begin position="136"/>
        <end position="148"/>
    </location>
</feature>
<dbReference type="Pfam" id="PF10545">
    <property type="entry name" value="MADF_DNA_bdg"/>
    <property type="match status" value="1"/>
</dbReference>
<feature type="region of interest" description="Disordered" evidence="1">
    <location>
        <begin position="269"/>
        <end position="289"/>
    </location>
</feature>
<dbReference type="PANTHER" id="PTHR12243">
    <property type="entry name" value="MADF DOMAIN TRANSCRIPTION FACTOR"/>
    <property type="match status" value="1"/>
</dbReference>
<dbReference type="EMBL" id="WNYA01000004">
    <property type="protein sequence ID" value="KAG8579732.1"/>
    <property type="molecule type" value="Genomic_DNA"/>
</dbReference>
<dbReference type="AlphaFoldDB" id="A0AAV7C430"/>
<reference evidence="3" key="1">
    <citation type="thesis" date="2020" institute="ProQuest LLC" country="789 East Eisenhower Parkway, Ann Arbor, MI, USA">
        <title>Comparative Genomics and Chromosome Evolution.</title>
        <authorList>
            <person name="Mudd A.B."/>
        </authorList>
    </citation>
    <scope>NUCLEOTIDE SEQUENCE</scope>
    <source>
        <strain evidence="3">237g6f4</strain>
        <tissue evidence="3">Blood</tissue>
    </source>
</reference>
<feature type="region of interest" description="Disordered" evidence="1">
    <location>
        <begin position="122"/>
        <end position="152"/>
    </location>
</feature>
<organism evidence="3 4">
    <name type="scientific">Engystomops pustulosus</name>
    <name type="common">Tungara frog</name>
    <name type="synonym">Physalaemus pustulosus</name>
    <dbReference type="NCBI Taxonomy" id="76066"/>
    <lineage>
        <taxon>Eukaryota</taxon>
        <taxon>Metazoa</taxon>
        <taxon>Chordata</taxon>
        <taxon>Craniata</taxon>
        <taxon>Vertebrata</taxon>
        <taxon>Euteleostomi</taxon>
        <taxon>Amphibia</taxon>
        <taxon>Batrachia</taxon>
        <taxon>Anura</taxon>
        <taxon>Neobatrachia</taxon>
        <taxon>Hyloidea</taxon>
        <taxon>Leptodactylidae</taxon>
        <taxon>Leiuperinae</taxon>
        <taxon>Engystomops</taxon>
    </lineage>
</organism>
<dbReference type="PANTHER" id="PTHR12243:SF67">
    <property type="entry name" value="COREPRESSOR OF PANGOLIN, ISOFORM A-RELATED"/>
    <property type="match status" value="1"/>
</dbReference>
<gene>
    <name evidence="3" type="ORF">GDO81_011032</name>
</gene>
<keyword evidence="4" id="KW-1185">Reference proteome</keyword>
<dbReference type="InterPro" id="IPR006578">
    <property type="entry name" value="MADF-dom"/>
</dbReference>
<dbReference type="InterPro" id="IPR039353">
    <property type="entry name" value="TF_Adf1"/>
</dbReference>
<name>A0AAV7C430_ENGPU</name>
<dbReference type="Proteomes" id="UP000824782">
    <property type="component" value="Unassembled WGS sequence"/>
</dbReference>
<evidence type="ECO:0000259" key="2">
    <source>
        <dbReference type="PROSITE" id="PS51029"/>
    </source>
</evidence>
<dbReference type="PROSITE" id="PS51029">
    <property type="entry name" value="MADF"/>
    <property type="match status" value="1"/>
</dbReference>
<accession>A0AAV7C430</accession>
<evidence type="ECO:0000313" key="3">
    <source>
        <dbReference type="EMBL" id="KAG8579732.1"/>
    </source>
</evidence>
<evidence type="ECO:0000256" key="1">
    <source>
        <dbReference type="SAM" id="MobiDB-lite"/>
    </source>
</evidence>
<evidence type="ECO:0000313" key="4">
    <source>
        <dbReference type="Proteomes" id="UP000824782"/>
    </source>
</evidence>
<feature type="region of interest" description="Disordered" evidence="1">
    <location>
        <begin position="311"/>
        <end position="342"/>
    </location>
</feature>
<proteinExistence type="predicted"/>